<comment type="caution">
    <text evidence="2">The sequence shown here is derived from an EMBL/GenBank/DDBJ whole genome shotgun (WGS) entry which is preliminary data.</text>
</comment>
<proteinExistence type="predicted"/>
<evidence type="ECO:0000313" key="2">
    <source>
        <dbReference type="EMBL" id="KKL85774.1"/>
    </source>
</evidence>
<reference evidence="2" key="1">
    <citation type="journal article" date="2015" name="Nature">
        <title>Complex archaea that bridge the gap between prokaryotes and eukaryotes.</title>
        <authorList>
            <person name="Spang A."/>
            <person name="Saw J.H."/>
            <person name="Jorgensen S.L."/>
            <person name="Zaremba-Niedzwiedzka K."/>
            <person name="Martijn J."/>
            <person name="Lind A.E."/>
            <person name="van Eijk R."/>
            <person name="Schleper C."/>
            <person name="Guy L."/>
            <person name="Ettema T.J."/>
        </authorList>
    </citation>
    <scope>NUCLEOTIDE SEQUENCE</scope>
</reference>
<name>A0A0F9FHC7_9ZZZZ</name>
<evidence type="ECO:0000256" key="1">
    <source>
        <dbReference type="SAM" id="MobiDB-lite"/>
    </source>
</evidence>
<organism evidence="2">
    <name type="scientific">marine sediment metagenome</name>
    <dbReference type="NCBI Taxonomy" id="412755"/>
    <lineage>
        <taxon>unclassified sequences</taxon>
        <taxon>metagenomes</taxon>
        <taxon>ecological metagenomes</taxon>
    </lineage>
</organism>
<accession>A0A0F9FHC7</accession>
<evidence type="ECO:0008006" key="3">
    <source>
        <dbReference type="Google" id="ProtNLM"/>
    </source>
</evidence>
<dbReference type="AlphaFoldDB" id="A0A0F9FHC7"/>
<feature type="region of interest" description="Disordered" evidence="1">
    <location>
        <begin position="1"/>
        <end position="22"/>
    </location>
</feature>
<protein>
    <recommendedName>
        <fullName evidence="3">PilZ domain-containing protein</fullName>
    </recommendedName>
</protein>
<dbReference type="EMBL" id="LAZR01021310">
    <property type="protein sequence ID" value="KKL85774.1"/>
    <property type="molecule type" value="Genomic_DNA"/>
</dbReference>
<sequence>MSMKEKKTMPIEDIPDHDGPNGMKEEIEILRKHKGFFLNYKSTFAKNFTKIYSELNSDVKSNDKIDVIIANLYDSLFPFDDKENGDHDVESGFLNIREKGIVVKPVLQENFFVMTRDFVNGLSPKEDNITCLRSLTNMIEGYMNILDKGYYEESREIGTKDIITDETIIKGLRLLEKEGRKVKLVNFYKGILIRYNASVLSVNEDEAIFQIHKYQRLALEEEKQTFMNSEIFSKTVKANLITLDATELKAVLTDFVYVDSSPVERVYMRIQPKEPIDVVIYDEDCKITGLIVDISVASLAVYATKTSKFKQNSDVSMSVSLPKANQSTIGKVKLHGKITMIRKEKGFNKLVIEILPDPYTEPLISQYLSQRQVEILKIMKLNCD</sequence>
<gene>
    <name evidence="2" type="ORF">LCGC14_1951360</name>
</gene>